<dbReference type="EMBL" id="BAAAZN010000027">
    <property type="protein sequence ID" value="GAA3582292.1"/>
    <property type="molecule type" value="Genomic_DNA"/>
</dbReference>
<evidence type="ECO:0000313" key="2">
    <source>
        <dbReference type="Proteomes" id="UP001500689"/>
    </source>
</evidence>
<comment type="caution">
    <text evidence="1">The sequence shown here is derived from an EMBL/GenBank/DDBJ whole genome shotgun (WGS) entry which is preliminary data.</text>
</comment>
<proteinExistence type="predicted"/>
<sequence length="86" mass="8640">MYLGAAVHPVFVPAAGGDPHAAVCAGDPGAVPGVHGEDSAADVEQLVVVVPVPGDDVTGRVLMAGLRHSTTVYRKSEDPARGIVEG</sequence>
<name>A0ABP6YF53_9PSEU</name>
<keyword evidence="2" id="KW-1185">Reference proteome</keyword>
<gene>
    <name evidence="1" type="ORF">GCM10022222_78840</name>
</gene>
<organism evidence="1 2">
    <name type="scientific">Amycolatopsis ultiminotia</name>
    <dbReference type="NCBI Taxonomy" id="543629"/>
    <lineage>
        <taxon>Bacteria</taxon>
        <taxon>Bacillati</taxon>
        <taxon>Actinomycetota</taxon>
        <taxon>Actinomycetes</taxon>
        <taxon>Pseudonocardiales</taxon>
        <taxon>Pseudonocardiaceae</taxon>
        <taxon>Amycolatopsis</taxon>
    </lineage>
</organism>
<dbReference type="Proteomes" id="UP001500689">
    <property type="component" value="Unassembled WGS sequence"/>
</dbReference>
<evidence type="ECO:0000313" key="1">
    <source>
        <dbReference type="EMBL" id="GAA3582292.1"/>
    </source>
</evidence>
<accession>A0ABP6YF53</accession>
<protein>
    <submittedName>
        <fullName evidence="1">Uncharacterized protein</fullName>
    </submittedName>
</protein>
<reference evidence="2" key="1">
    <citation type="journal article" date="2019" name="Int. J. Syst. Evol. Microbiol.">
        <title>The Global Catalogue of Microorganisms (GCM) 10K type strain sequencing project: providing services to taxonomists for standard genome sequencing and annotation.</title>
        <authorList>
            <consortium name="The Broad Institute Genomics Platform"/>
            <consortium name="The Broad Institute Genome Sequencing Center for Infectious Disease"/>
            <person name="Wu L."/>
            <person name="Ma J."/>
        </authorList>
    </citation>
    <scope>NUCLEOTIDE SEQUENCE [LARGE SCALE GENOMIC DNA]</scope>
    <source>
        <strain evidence="2">JCM 16898</strain>
    </source>
</reference>